<keyword evidence="2" id="KW-1185">Reference proteome</keyword>
<dbReference type="Proteomes" id="UP000008021">
    <property type="component" value="Chromosome 7"/>
</dbReference>
<accession>A0A0E0E7K8</accession>
<evidence type="ECO:0000313" key="2">
    <source>
        <dbReference type="Proteomes" id="UP000008021"/>
    </source>
</evidence>
<dbReference type="HOGENOM" id="CLU_1186618_0_0_1"/>
<protein>
    <submittedName>
        <fullName evidence="1">Uncharacterized protein</fullName>
    </submittedName>
</protein>
<dbReference type="Gramene" id="OMERI07G02210.1">
    <property type="protein sequence ID" value="OMERI07G02210.1"/>
    <property type="gene ID" value="OMERI07G02210"/>
</dbReference>
<proteinExistence type="predicted"/>
<evidence type="ECO:0000313" key="1">
    <source>
        <dbReference type="EnsemblPlants" id="OMERI07G02210.1"/>
    </source>
</evidence>
<dbReference type="EnsemblPlants" id="OMERI07G02210.1">
    <property type="protein sequence ID" value="OMERI07G02210.1"/>
    <property type="gene ID" value="OMERI07G02210"/>
</dbReference>
<sequence>MAESIRVIMEVGADGVMLCSLPSATRRSMCCIPLGLKEKYAEAWIATKSRQSCSPMLEANFVEALISMCSQKLTRLSPPLSLNTTQTSTDSIRVCIIGCNLDNDDGGTGNMTRFLNLDGPVPWDNWNLCSWATGERKIRHMQLYIHCETKTKQRLQQFKIAAACSDFELSQPQRLWQPYVAAKQGLVMSNVLETGNLRINFMHTMFVTKKNVFIIMTALMPAEGEAGPVFTFNG</sequence>
<organism evidence="1">
    <name type="scientific">Oryza meridionalis</name>
    <dbReference type="NCBI Taxonomy" id="40149"/>
    <lineage>
        <taxon>Eukaryota</taxon>
        <taxon>Viridiplantae</taxon>
        <taxon>Streptophyta</taxon>
        <taxon>Embryophyta</taxon>
        <taxon>Tracheophyta</taxon>
        <taxon>Spermatophyta</taxon>
        <taxon>Magnoliopsida</taxon>
        <taxon>Liliopsida</taxon>
        <taxon>Poales</taxon>
        <taxon>Poaceae</taxon>
        <taxon>BOP clade</taxon>
        <taxon>Oryzoideae</taxon>
        <taxon>Oryzeae</taxon>
        <taxon>Oryzinae</taxon>
        <taxon>Oryza</taxon>
    </lineage>
</organism>
<dbReference type="AlphaFoldDB" id="A0A0E0E7K8"/>
<name>A0A0E0E7K8_9ORYZ</name>
<reference evidence="1" key="2">
    <citation type="submission" date="2018-05" db="EMBL/GenBank/DDBJ databases">
        <title>OmerRS3 (Oryza meridionalis Reference Sequence Version 3).</title>
        <authorList>
            <person name="Zhang J."/>
            <person name="Kudrna D."/>
            <person name="Lee S."/>
            <person name="Talag J."/>
            <person name="Welchert J."/>
            <person name="Wing R.A."/>
        </authorList>
    </citation>
    <scope>NUCLEOTIDE SEQUENCE [LARGE SCALE GENOMIC DNA]</scope>
    <source>
        <strain evidence="1">cv. OR44</strain>
    </source>
</reference>
<reference evidence="1" key="1">
    <citation type="submission" date="2015-04" db="UniProtKB">
        <authorList>
            <consortium name="EnsemblPlants"/>
        </authorList>
    </citation>
    <scope>IDENTIFICATION</scope>
</reference>